<name>A0AAV6N293_9ROSI</name>
<keyword evidence="3" id="KW-1185">Reference proteome</keyword>
<dbReference type="PANTHER" id="PTHR47560:SF1">
    <property type="entry name" value="EXPRESSED PROTEIN"/>
    <property type="match status" value="1"/>
</dbReference>
<gene>
    <name evidence="2" type="ORF">SDJN03_15754</name>
</gene>
<protein>
    <submittedName>
        <fullName evidence="2">Uncharacterized protein</fullName>
    </submittedName>
</protein>
<dbReference type="AlphaFoldDB" id="A0AAV6N293"/>
<dbReference type="Proteomes" id="UP000685013">
    <property type="component" value="Chromosome 10"/>
</dbReference>
<feature type="region of interest" description="Disordered" evidence="1">
    <location>
        <begin position="1"/>
        <end position="138"/>
    </location>
</feature>
<feature type="compositionally biased region" description="Basic and acidic residues" evidence="1">
    <location>
        <begin position="70"/>
        <end position="85"/>
    </location>
</feature>
<organism evidence="2 3">
    <name type="scientific">Cucurbita argyrosperma subsp. sororia</name>
    <dbReference type="NCBI Taxonomy" id="37648"/>
    <lineage>
        <taxon>Eukaryota</taxon>
        <taxon>Viridiplantae</taxon>
        <taxon>Streptophyta</taxon>
        <taxon>Embryophyta</taxon>
        <taxon>Tracheophyta</taxon>
        <taxon>Spermatophyta</taxon>
        <taxon>Magnoliopsida</taxon>
        <taxon>eudicotyledons</taxon>
        <taxon>Gunneridae</taxon>
        <taxon>Pentapetalae</taxon>
        <taxon>rosids</taxon>
        <taxon>fabids</taxon>
        <taxon>Cucurbitales</taxon>
        <taxon>Cucurbitaceae</taxon>
        <taxon>Cucurbiteae</taxon>
        <taxon>Cucurbita</taxon>
    </lineage>
</organism>
<sequence length="240" mass="26435">MEGRTSRDSDTSARTASVEKAARKGKQRTPIANRGHDAGVAGKSSDANASSLLASKSLSHSSSQGKRSIKKQENDIRRTKVSYERRKTRGGGGGGGEDLYVESVRKTHSKNTKDLSNTMDSTVKKSRGITPSDPTKKRVFRTTSANGDLEIRTDKSKKRKRFPTDPIDCLDVIELLYFSIAELNDRCIVLPLLPENARQEKAKPEEKDEISSNAQFRAIQPSKSIISFVEDNVICIAMCC</sequence>
<feature type="compositionally biased region" description="Low complexity" evidence="1">
    <location>
        <begin position="43"/>
        <end position="66"/>
    </location>
</feature>
<evidence type="ECO:0000313" key="3">
    <source>
        <dbReference type="Proteomes" id="UP000685013"/>
    </source>
</evidence>
<feature type="non-terminal residue" evidence="2">
    <location>
        <position position="1"/>
    </location>
</feature>
<dbReference type="EMBL" id="JAGKQH010000010">
    <property type="protein sequence ID" value="KAG6590331.1"/>
    <property type="molecule type" value="Genomic_DNA"/>
</dbReference>
<dbReference type="PANTHER" id="PTHR47560">
    <property type="entry name" value="EXPRESSED PROTEIN"/>
    <property type="match status" value="1"/>
</dbReference>
<evidence type="ECO:0000256" key="1">
    <source>
        <dbReference type="SAM" id="MobiDB-lite"/>
    </source>
</evidence>
<feature type="compositionally biased region" description="Basic and acidic residues" evidence="1">
    <location>
        <begin position="1"/>
        <end position="11"/>
    </location>
</feature>
<comment type="caution">
    <text evidence="2">The sequence shown here is derived from an EMBL/GenBank/DDBJ whole genome shotgun (WGS) entry which is preliminary data.</text>
</comment>
<proteinExistence type="predicted"/>
<accession>A0AAV6N293</accession>
<evidence type="ECO:0000313" key="2">
    <source>
        <dbReference type="EMBL" id="KAG6590331.1"/>
    </source>
</evidence>
<reference evidence="2 3" key="1">
    <citation type="journal article" date="2021" name="Hortic Res">
        <title>The domestication of Cucurbita argyrosperma as revealed by the genome of its wild relative.</title>
        <authorList>
            <person name="Barrera-Redondo J."/>
            <person name="Sanchez-de la Vega G."/>
            <person name="Aguirre-Liguori J.A."/>
            <person name="Castellanos-Morales G."/>
            <person name="Gutierrez-Guerrero Y.T."/>
            <person name="Aguirre-Dugua X."/>
            <person name="Aguirre-Planter E."/>
            <person name="Tenaillon M.I."/>
            <person name="Lira-Saade R."/>
            <person name="Eguiarte L.E."/>
        </authorList>
    </citation>
    <scope>NUCLEOTIDE SEQUENCE [LARGE SCALE GENOMIC DNA]</scope>
    <source>
        <strain evidence="2">JBR-2021</strain>
    </source>
</reference>